<dbReference type="SUPFAM" id="SSF110738">
    <property type="entry name" value="Glycerate kinase I"/>
    <property type="match status" value="1"/>
</dbReference>
<dbReference type="PANTHER" id="PTHR21599">
    <property type="entry name" value="GLYCERATE KINASE"/>
    <property type="match status" value="1"/>
</dbReference>
<keyword evidence="2 4" id="KW-0808">Transferase</keyword>
<dbReference type="EMBL" id="JBHUEK010000018">
    <property type="protein sequence ID" value="MFD1779279.1"/>
    <property type="molecule type" value="Genomic_DNA"/>
</dbReference>
<comment type="caution">
    <text evidence="5">The sequence shown here is derived from an EMBL/GenBank/DDBJ whole genome shotgun (WGS) entry which is preliminary data.</text>
</comment>
<dbReference type="NCBIfam" id="TIGR00045">
    <property type="entry name" value="glycerate kinase"/>
    <property type="match status" value="1"/>
</dbReference>
<sequence>MKIIIAPDSFKGSVTAMEAALSIEKGIKNAYPNAETKLIPVADGGEGTMENLVSSTKGHKVSVTVTGPLGKPIEASFGVLGDNETCIIEMASASGLDLISRSERDPLTATTFGTGELIKKALDDGYRNFVLAIGGSATNDGGVGMLQALGMQILDKSGKEIDFGGGALNQIHEVLIDQFDKRIQESHFLIASDVENPLVGEKGASHVFGPQKGATDEMVRVLDENLTHWGNVVEQVTGIRLHERPGAGAAGGIGGAFQAFFPSTMKRGVDVVIEYSKLEEHLKGADLVITGEGQVDFQTAYGKTPMGVAQTAKKLNIPTIIIAGSIGERIQTLYQYGIIGVFSIINRPINLDEAMKESKKLLELTAEQVSRTYFFNKEGVNGNENQANN</sequence>
<gene>
    <name evidence="5" type="ORF">ACFSFW_11420</name>
</gene>
<keyword evidence="3 4" id="KW-0418">Kinase</keyword>
<name>A0ABW4MMW7_9BACI</name>
<dbReference type="Proteomes" id="UP001597227">
    <property type="component" value="Unassembled WGS sequence"/>
</dbReference>
<evidence type="ECO:0000313" key="5">
    <source>
        <dbReference type="EMBL" id="MFD1779279.1"/>
    </source>
</evidence>
<protein>
    <submittedName>
        <fullName evidence="5">Glycerate kinase</fullName>
    </submittedName>
</protein>
<evidence type="ECO:0000256" key="4">
    <source>
        <dbReference type="PIRNR" id="PIRNR006078"/>
    </source>
</evidence>
<dbReference type="PIRSF" id="PIRSF006078">
    <property type="entry name" value="GlxK"/>
    <property type="match status" value="1"/>
</dbReference>
<comment type="similarity">
    <text evidence="1 4">Belongs to the glycerate kinase type-1 family.</text>
</comment>
<evidence type="ECO:0000256" key="1">
    <source>
        <dbReference type="ARBA" id="ARBA00006284"/>
    </source>
</evidence>
<dbReference type="InterPro" id="IPR018197">
    <property type="entry name" value="Glycerate_kinase_RE-like"/>
</dbReference>
<keyword evidence="6" id="KW-1185">Reference proteome</keyword>
<dbReference type="RefSeq" id="WP_304215444.1">
    <property type="nucleotide sequence ID" value="NZ_JBHUEK010000018.1"/>
</dbReference>
<dbReference type="GO" id="GO:0016301">
    <property type="term" value="F:kinase activity"/>
    <property type="evidence" value="ECO:0007669"/>
    <property type="project" value="UniProtKB-KW"/>
</dbReference>
<dbReference type="Pfam" id="PF02595">
    <property type="entry name" value="Gly_kinase"/>
    <property type="match status" value="1"/>
</dbReference>
<dbReference type="InterPro" id="IPR004381">
    <property type="entry name" value="Glycerate_kinase"/>
</dbReference>
<evidence type="ECO:0000256" key="2">
    <source>
        <dbReference type="ARBA" id="ARBA00022679"/>
    </source>
</evidence>
<evidence type="ECO:0000256" key="3">
    <source>
        <dbReference type="ARBA" id="ARBA00022777"/>
    </source>
</evidence>
<accession>A0ABW4MMW7</accession>
<dbReference type="Gene3D" id="3.40.50.10350">
    <property type="entry name" value="Glycerate kinase, domain 1"/>
    <property type="match status" value="1"/>
</dbReference>
<dbReference type="InterPro" id="IPR036129">
    <property type="entry name" value="Glycerate_kinase_sf"/>
</dbReference>
<proteinExistence type="inferred from homology"/>
<dbReference type="InterPro" id="IPR018193">
    <property type="entry name" value="Glyc_kinase_flavodox-like_fold"/>
</dbReference>
<evidence type="ECO:0000313" key="6">
    <source>
        <dbReference type="Proteomes" id="UP001597227"/>
    </source>
</evidence>
<dbReference type="PANTHER" id="PTHR21599:SF0">
    <property type="entry name" value="GLYCERATE KINASE"/>
    <property type="match status" value="1"/>
</dbReference>
<reference evidence="6" key="1">
    <citation type="journal article" date="2019" name="Int. J. Syst. Evol. Microbiol.">
        <title>The Global Catalogue of Microorganisms (GCM) 10K type strain sequencing project: providing services to taxonomists for standard genome sequencing and annotation.</title>
        <authorList>
            <consortium name="The Broad Institute Genomics Platform"/>
            <consortium name="The Broad Institute Genome Sequencing Center for Infectious Disease"/>
            <person name="Wu L."/>
            <person name="Ma J."/>
        </authorList>
    </citation>
    <scope>NUCLEOTIDE SEQUENCE [LARGE SCALE GENOMIC DNA]</scope>
    <source>
        <strain evidence="6">CCUG 15531</strain>
    </source>
</reference>
<dbReference type="Gene3D" id="3.90.1510.10">
    <property type="entry name" value="Glycerate kinase, domain 2"/>
    <property type="match status" value="1"/>
</dbReference>
<organism evidence="5 6">
    <name type="scientific">Fredinandcohnia salidurans</name>
    <dbReference type="NCBI Taxonomy" id="2595041"/>
    <lineage>
        <taxon>Bacteria</taxon>
        <taxon>Bacillati</taxon>
        <taxon>Bacillota</taxon>
        <taxon>Bacilli</taxon>
        <taxon>Bacillales</taxon>
        <taxon>Bacillaceae</taxon>
        <taxon>Fredinandcohnia</taxon>
    </lineage>
</organism>